<keyword evidence="2" id="KW-0812">Transmembrane</keyword>
<dbReference type="EMBL" id="STFG01000018">
    <property type="protein sequence ID" value="THT98712.1"/>
    <property type="molecule type" value="Genomic_DNA"/>
</dbReference>
<protein>
    <submittedName>
        <fullName evidence="3">PepSY domain-containing protein</fullName>
    </submittedName>
</protein>
<feature type="region of interest" description="Disordered" evidence="1">
    <location>
        <begin position="507"/>
        <end position="537"/>
    </location>
</feature>
<dbReference type="AlphaFoldDB" id="A0A4S8EVB7"/>
<accession>A0A4S8EVB7</accession>
<feature type="transmembrane region" description="Helical" evidence="2">
    <location>
        <begin position="474"/>
        <end position="496"/>
    </location>
</feature>
<keyword evidence="4" id="KW-1185">Reference proteome</keyword>
<evidence type="ECO:0000313" key="4">
    <source>
        <dbReference type="Proteomes" id="UP000308917"/>
    </source>
</evidence>
<feature type="transmembrane region" description="Helical" evidence="2">
    <location>
        <begin position="257"/>
        <end position="275"/>
    </location>
</feature>
<dbReference type="PANTHER" id="PTHR34219:SF6">
    <property type="entry name" value="BLR3280 PROTEIN"/>
    <property type="match status" value="1"/>
</dbReference>
<keyword evidence="2" id="KW-0472">Membrane</keyword>
<proteinExistence type="predicted"/>
<evidence type="ECO:0000313" key="3">
    <source>
        <dbReference type="EMBL" id="THT98712.1"/>
    </source>
</evidence>
<name>A0A4S8EVB7_9BURK</name>
<organism evidence="3 4">
    <name type="scientific">Lampropedia puyangensis</name>
    <dbReference type="NCBI Taxonomy" id="1330072"/>
    <lineage>
        <taxon>Bacteria</taxon>
        <taxon>Pseudomonadati</taxon>
        <taxon>Pseudomonadota</taxon>
        <taxon>Betaproteobacteria</taxon>
        <taxon>Burkholderiales</taxon>
        <taxon>Comamonadaceae</taxon>
        <taxon>Lampropedia</taxon>
    </lineage>
</organism>
<gene>
    <name evidence="3" type="ORF">E9531_13585</name>
</gene>
<comment type="caution">
    <text evidence="3">The sequence shown here is derived from an EMBL/GenBank/DDBJ whole genome shotgun (WGS) entry which is preliminary data.</text>
</comment>
<dbReference type="RefSeq" id="WP_136574319.1">
    <property type="nucleotide sequence ID" value="NZ_STFG01000018.1"/>
</dbReference>
<dbReference type="PANTHER" id="PTHR34219">
    <property type="entry name" value="IRON-REGULATED INNER MEMBRANE PROTEIN-RELATED"/>
    <property type="match status" value="1"/>
</dbReference>
<keyword evidence="2" id="KW-1133">Transmembrane helix</keyword>
<feature type="transmembrane region" description="Helical" evidence="2">
    <location>
        <begin position="210"/>
        <end position="237"/>
    </location>
</feature>
<sequence length="537" mass="59501">MFATLFSKRFVYLLHRWSGIAACILMVLWLVSGVVMLFVGHPKLLPAERLAALPTLPQQGCCIDVQQALAQVAHPEQVASIALTTVANQVVYRLQRSDGRLELVDAMNAQTLPAANADTALASAQAFLPQAKAQMLGLVDDDRWTHSPRLDAHRPLFKVQMQDPATTWLYVSSRSGEVVLDAPRDERYWSMLGAWLHWLYMFRNGSKDAFWSWLVIGLSALCTLSAIAGAFVGVWRWRFSGRYKSGSRSPYRSLAMRWHHITGLLFGLILLAWIFSGLMSMNPFGVFNAQGPAPDRKAYQPDAGHVQLATAPADILGRLLSQGFAAKELHWLVLDQQPYVLAFDGQARTKLIVASADGTGFSVQDQWLPSDLQAAGAKLLAAPIVKAEVLERYDAYYYQRQAASMYAGDLRGLPALRLDFGDANASSVYLDLHSGQLALSVNRAQRLSRWLFNFLHSWDLPLFLQWSYLREAALIALSIGALFIAVTGLVIAWKYLRASLMKRRTLRTKASPSPAQKHNKASAISTATGESARTASR</sequence>
<feature type="compositionally biased region" description="Polar residues" evidence="1">
    <location>
        <begin position="508"/>
        <end position="537"/>
    </location>
</feature>
<feature type="transmembrane region" description="Helical" evidence="2">
    <location>
        <begin position="17"/>
        <end position="39"/>
    </location>
</feature>
<evidence type="ECO:0000256" key="1">
    <source>
        <dbReference type="SAM" id="MobiDB-lite"/>
    </source>
</evidence>
<dbReference type="OrthoDB" id="9760788at2"/>
<dbReference type="Proteomes" id="UP000308917">
    <property type="component" value="Unassembled WGS sequence"/>
</dbReference>
<dbReference type="Pfam" id="PF03929">
    <property type="entry name" value="PepSY_TM"/>
    <property type="match status" value="1"/>
</dbReference>
<dbReference type="InterPro" id="IPR005625">
    <property type="entry name" value="PepSY-ass_TM"/>
</dbReference>
<evidence type="ECO:0000256" key="2">
    <source>
        <dbReference type="SAM" id="Phobius"/>
    </source>
</evidence>
<reference evidence="3 4" key="1">
    <citation type="journal article" date="2015" name="Antonie Van Leeuwenhoek">
        <title>Lampropedia puyangensis sp. nov., isolated from symptomatic bark of Populus ? euramericana canker and emended description of Lampropedia hyalina (Ehrenberg 1832) Lee et al. 2004.</title>
        <authorList>
            <person name="Li Y."/>
            <person name="Wang T."/>
            <person name="Piao C.G."/>
            <person name="Wang L.F."/>
            <person name="Tian G.Z."/>
            <person name="Zhu T.H."/>
            <person name="Guo M.W."/>
        </authorList>
    </citation>
    <scope>NUCLEOTIDE SEQUENCE [LARGE SCALE GENOMIC DNA]</scope>
    <source>
        <strain evidence="3 4">2-bin</strain>
    </source>
</reference>